<dbReference type="PANTHER" id="PTHR24148:SF82">
    <property type="entry name" value="HETEROKARYON INCOMPATIBILITY DOMAIN-CONTAINING PROTEIN"/>
    <property type="match status" value="1"/>
</dbReference>
<feature type="transmembrane region" description="Helical" evidence="1">
    <location>
        <begin position="469"/>
        <end position="489"/>
    </location>
</feature>
<dbReference type="Pfam" id="PF06985">
    <property type="entry name" value="HET"/>
    <property type="match status" value="1"/>
</dbReference>
<keyword evidence="1" id="KW-0472">Membrane</keyword>
<keyword evidence="5" id="KW-1185">Reference proteome</keyword>
<accession>A0A9P5LIA2</accession>
<dbReference type="EMBL" id="JAANBB010000064">
    <property type="protein sequence ID" value="KAF7552217.1"/>
    <property type="molecule type" value="Genomic_DNA"/>
</dbReference>
<dbReference type="Pfam" id="PF26639">
    <property type="entry name" value="Het-6_barrel"/>
    <property type="match status" value="1"/>
</dbReference>
<feature type="transmembrane region" description="Helical" evidence="1">
    <location>
        <begin position="347"/>
        <end position="371"/>
    </location>
</feature>
<feature type="transmembrane region" description="Helical" evidence="1">
    <location>
        <begin position="547"/>
        <end position="567"/>
    </location>
</feature>
<evidence type="ECO:0008006" key="6">
    <source>
        <dbReference type="Google" id="ProtNLM"/>
    </source>
</evidence>
<evidence type="ECO:0000259" key="2">
    <source>
        <dbReference type="Pfam" id="PF06985"/>
    </source>
</evidence>
<dbReference type="InterPro" id="IPR010730">
    <property type="entry name" value="HET"/>
</dbReference>
<dbReference type="PANTHER" id="PTHR24148">
    <property type="entry name" value="ANKYRIN REPEAT DOMAIN-CONTAINING PROTEIN 39 HOMOLOG-RELATED"/>
    <property type="match status" value="1"/>
</dbReference>
<evidence type="ECO:0000313" key="5">
    <source>
        <dbReference type="Proteomes" id="UP000722485"/>
    </source>
</evidence>
<protein>
    <recommendedName>
        <fullName evidence="6">Cas1p 10 TM acyl transferase domain-containing protein</fullName>
    </recommendedName>
</protein>
<dbReference type="OrthoDB" id="1932925at2759"/>
<dbReference type="InterPro" id="IPR052895">
    <property type="entry name" value="HetReg/Transcr_Mod"/>
</dbReference>
<feature type="transmembrane region" description="Helical" evidence="1">
    <location>
        <begin position="579"/>
        <end position="603"/>
    </location>
</feature>
<sequence>MLNSQPAWALLGRVLPVSFAIILLLAVLLESLATNDDPYRCRALLNNGSWIHEPDEHGDRRPFDNWQPDGCMLRTYTKEDIHTCFGDRYMVFSGDSTTRQVFWAMARLLDRDKANHGRDTAPIHDSYDMEFDGIRIKQVWNPFLETGTLNPNLTHELNLFSQEKHHPVPIEEQKGAGLIMLGAGSWYVLTLEAPESLTEFQVAFDNVTDLLHLQDMPTFGTSPMDPIDGVGNEIFVAPIAVPFYDDLPGYRTGPHGIHKGEVEAQDVYLREAEAERNFRLLGSFPELSRDQPEAMVDRTITGFHVIDSVAEIKAQILLNLRCNAKLDKLEGYPYNKTCCTDYGSPTLVQTIIVGVTVLYVMLCVVLDSINIVQGSEPTRNPILTLKVGIFAAALLFCYFADRTHLFAKGNKELANKEFITLVALGFILLLVTIRKTQPRQSRTPAAPVTATVKEDAGILSRDQTEEWKGWMQAVILIYHWTGASVHLGIYMFVRLLVASYLFQTGYGHTIYFLAKKDFSFRRVAAVMLRLNILSCVLPYVMNTDYMFYYFAPLVSYWFVIVYLTMAIGSQYNDNSKAVLSKIAIALVLNYVIMEWSPVTSWIFSILQTVFRIQWNLHEWEFRVGLDGIVVFVGMLAGLVQQRIQRDTSWLTSYKTAIVPALIAIGGYATAEYHFEAKQDYNRFHPFMSFLPILGFIILRNAFTPLRNYYSTAMAWLGRCSLETFILQYHIYLAADTKGVILLDIFRGGDGSLFGDRWRDLAIVVPIFIWLSHCVAEASVIIVKMMTDKPRETAYDEEDEELKIIEPSWGGYSLLQGHKLDRISRFCKSVGSDLRMQVAVMVGAMWLLNWISTSKRYSDTTMVYGPLSSDNREFRLLSLLPGALADEIRCQLHIASLDDSPSYEALSYTWGSLDHEAPIYLNGRPWTVTANLESALRRLRRGDGAPRTLWVDALCINQNDIAERGQQVGIMMHVYASAYDVLVWLGEWTPAGGAHGQLRQAISQVFDGIGQLADGEHLKAIALFAPFLADSASVDSHLRDEMLSALQFVMNNPYWDRAWVVQETAVASHATVLCGEFSAEFDDFLSAAVDYAKHITSDCCFAAHSKLPKQISTSVFRFAALTKLVDNVRDRFRGDAGPLLTLWELLYTFRSRHSTDPRDKVYAFSGLVTELTGEPLPIDYSLDTVQLFKDVAFRMIKDMGNLSVLASTGTNPGVSPLPSWAPDWTCYQHTDAIFEDDTIPQTVYSAAGQTSPKPAIIDKSILALSGVKIDVVSEAIPPGANVQETLRDWHAKATSIWGSAQDGAARYESTGGWEDAFLRTSIRDVVVQIRQLEDDGNLLTTSWRSAQPEDITAFEGLISKLDQDAPPVFPIQWEQAREHELWLSLALTTGPTLSFFATTSMYMGIGPNAMRAGDEVWVLMGSPFPFVLRNTEGKDPAGGKMELRSVVGPCYLHGVMKGEAVRDGDALGGLEDMQMVGLV</sequence>
<feature type="transmembrane region" description="Helical" evidence="1">
    <location>
        <begin position="413"/>
        <end position="433"/>
    </location>
</feature>
<evidence type="ECO:0000256" key="1">
    <source>
        <dbReference type="SAM" id="Phobius"/>
    </source>
</evidence>
<keyword evidence="1" id="KW-1133">Transmembrane helix</keyword>
<keyword evidence="1" id="KW-0812">Transmembrane</keyword>
<feature type="transmembrane region" description="Helical" evidence="1">
    <location>
        <begin position="383"/>
        <end position="401"/>
    </location>
</feature>
<feature type="domain" description="Cas1p 10 TM acyl transferase" evidence="3">
    <location>
        <begin position="334"/>
        <end position="790"/>
    </location>
</feature>
<dbReference type="Proteomes" id="UP000722485">
    <property type="component" value="Unassembled WGS sequence"/>
</dbReference>
<feature type="transmembrane region" description="Helical" evidence="1">
    <location>
        <begin position="682"/>
        <end position="702"/>
    </location>
</feature>
<dbReference type="InterPro" id="IPR012419">
    <property type="entry name" value="Cas1_AcylTrans_dom"/>
</dbReference>
<evidence type="ECO:0000313" key="4">
    <source>
        <dbReference type="EMBL" id="KAF7552217.1"/>
    </source>
</evidence>
<feature type="domain" description="Heterokaryon incompatibility" evidence="2">
    <location>
        <begin position="902"/>
        <end position="1062"/>
    </location>
</feature>
<comment type="caution">
    <text evidence="4">The sequence shown here is derived from an EMBL/GenBank/DDBJ whole genome shotgun (WGS) entry which is preliminary data.</text>
</comment>
<name>A0A9P5LIA2_9HYPO</name>
<feature type="transmembrane region" description="Helical" evidence="1">
    <location>
        <begin position="760"/>
        <end position="782"/>
    </location>
</feature>
<evidence type="ECO:0000259" key="3">
    <source>
        <dbReference type="Pfam" id="PF07779"/>
    </source>
</evidence>
<reference evidence="4" key="1">
    <citation type="submission" date="2020-03" db="EMBL/GenBank/DDBJ databases">
        <title>Draft Genome Sequence of Cylindrodendrum hubeiense.</title>
        <authorList>
            <person name="Buettner E."/>
            <person name="Kellner H."/>
        </authorList>
    </citation>
    <scope>NUCLEOTIDE SEQUENCE</scope>
    <source>
        <strain evidence="4">IHI 201604</strain>
    </source>
</reference>
<proteinExistence type="predicted"/>
<gene>
    <name evidence="4" type="ORF">G7Z17_g4464</name>
</gene>
<feature type="transmembrane region" description="Helical" evidence="1">
    <location>
        <begin position="523"/>
        <end position="541"/>
    </location>
</feature>
<feature type="transmembrane region" description="Helical" evidence="1">
    <location>
        <begin position="651"/>
        <end position="670"/>
    </location>
</feature>
<dbReference type="Pfam" id="PF07779">
    <property type="entry name" value="Cas1_AcylT"/>
    <property type="match status" value="1"/>
</dbReference>
<organism evidence="4 5">
    <name type="scientific">Cylindrodendrum hubeiense</name>
    <dbReference type="NCBI Taxonomy" id="595255"/>
    <lineage>
        <taxon>Eukaryota</taxon>
        <taxon>Fungi</taxon>
        <taxon>Dikarya</taxon>
        <taxon>Ascomycota</taxon>
        <taxon>Pezizomycotina</taxon>
        <taxon>Sordariomycetes</taxon>
        <taxon>Hypocreomycetidae</taxon>
        <taxon>Hypocreales</taxon>
        <taxon>Nectriaceae</taxon>
        <taxon>Cylindrodendrum</taxon>
    </lineage>
</organism>